<dbReference type="GO" id="GO:0008270">
    <property type="term" value="F:zinc ion binding"/>
    <property type="evidence" value="ECO:0007669"/>
    <property type="project" value="UniProtKB-KW"/>
</dbReference>
<dbReference type="InterPro" id="IPR003604">
    <property type="entry name" value="Matrin/U1-like-C_Znf_C2H2"/>
</dbReference>
<dbReference type="PANTHER" id="PTHR24379">
    <property type="entry name" value="KRAB AND ZINC FINGER DOMAIN-CONTAINING"/>
    <property type="match status" value="1"/>
</dbReference>
<keyword evidence="13" id="KW-1185">Reference proteome</keyword>
<comment type="similarity">
    <text evidence="2">Belongs to the krueppel C2H2-type zinc-finger protein family.</text>
</comment>
<evidence type="ECO:0000256" key="9">
    <source>
        <dbReference type="ARBA" id="ARBA00023163"/>
    </source>
</evidence>
<evidence type="ECO:0000256" key="1">
    <source>
        <dbReference type="ARBA" id="ARBA00004123"/>
    </source>
</evidence>
<evidence type="ECO:0000313" key="12">
    <source>
        <dbReference type="EMBL" id="CAH1779248.1"/>
    </source>
</evidence>
<keyword evidence="10" id="KW-0539">Nucleus</keyword>
<evidence type="ECO:0000256" key="2">
    <source>
        <dbReference type="ARBA" id="ARBA00006991"/>
    </source>
</evidence>
<comment type="caution">
    <text evidence="12">The sequence shown here is derived from an EMBL/GenBank/DDBJ whole genome shotgun (WGS) entry which is preliminary data.</text>
</comment>
<sequence length="1157" mass="132263">MELEEEFDTHFCVNCQSTIVGLMNYITHKKSLCPARSQTFTPSNSQNNPSSLSTNSLNVNVNHQLQELNVNQQQLNVNEQQLNVNHQDLNVNHRQNLNDQTINVNQEYGNATINSNHSNPHQGLDVDVPDHVNAFVEGCLSPSSNVINPNMILEQNTNKNVSDFFSSLELKSKETFDQNDDEHDGEVDDLSDIDLPDEKSLRIANILTDLGFSSDSENYNSDFYSDLDSDSDCGRPPQSGGKWKPGSGPYSGSGITRVRWRPGGKQARHRGKWLPHGKQITNETTEDEGPTVREEPTGGKKWSSDIPIDQLKNVNSDSDSSNDEDNNPAFERNYKPMPLSKKRKLQSTKKSNLSSDEKENYCDICAKAFKSPDYLKIHIRTAKHLNSLKTQPNSGESPREEIRPKQSFVCTICDKTIEDKYNMAKHLMTTYHQRRAMGHPDKFKYIQQYQLAMTKLSPQQCGVCNFYCNTAETLQVHMKSQAHNDKCCNLLGPLLCVLCNYKCDTNTEMLNHIQSAPHTTTAEGSKRPCTVKECRYRIRCKLCDKAMHSASKLLSHMQSKHSVDSSLTLNLGRRRGRNCPKCPYCAVECQSVFAMTVHIRRKHTKERPFKCEPCQTQFCDKYTLSLHKKSKSHLRIMYPEPPVAMETEPEVKKRGRGRPKLPFDPNRSKCNKCDYVAPTYQALRPHYIKVHGVGLQGCEICGISLPKQYLAKHRKSRKHIHNQELRDEGIPATKCRYCSKLFYQKTDKDENCLLTHEQLHFQSNTVLYAKYKDFFDNIERERTEEGHEVLGGRGGSKKVNCPECDKSLCLSYIVTHLNIHNDISPFMCKFPGCKKTMHDPGQYLMHKRLHLQDKRYECPQCDLTFIRKAKMNEHIDRKHFIKTEDSKFFICSFCGKECVSQQQLKAHERTHSKFYACSFSGCSTRFADKAALIAHARVHTGERPFLCDLCGYRGKLQQQLTRHRRTHTGEKNFHCEYCQYKATNSTNLARHMKSHTGASPYKCLYCDHSSRTLENFRKHILKTNRHPNAFVYVCQICAKADPPCGEGCSTNDTAVFKRHLMEAHSSIIGNTPESAIICGLYSGIYDPRKDIRKVPEGSKALPLPERQPRQMLCQPVVKKKTNEHNYSDLVVTPSESDIYEEQLEIHSLDMLGENIEI</sequence>
<keyword evidence="4" id="KW-0677">Repeat</keyword>
<dbReference type="SMART" id="SM00451">
    <property type="entry name" value="ZnF_U1"/>
    <property type="match status" value="5"/>
</dbReference>
<evidence type="ECO:0000256" key="10">
    <source>
        <dbReference type="ARBA" id="ARBA00023242"/>
    </source>
</evidence>
<evidence type="ECO:0000256" key="5">
    <source>
        <dbReference type="ARBA" id="ARBA00022771"/>
    </source>
</evidence>
<dbReference type="GO" id="GO:0005634">
    <property type="term" value="C:nucleus"/>
    <property type="evidence" value="ECO:0007669"/>
    <property type="project" value="UniProtKB-SubCell"/>
</dbReference>
<proteinExistence type="inferred from homology"/>
<comment type="subcellular location">
    <subcellularLocation>
        <location evidence="1">Nucleus</location>
    </subcellularLocation>
</comment>
<evidence type="ECO:0000256" key="7">
    <source>
        <dbReference type="ARBA" id="ARBA00023015"/>
    </source>
</evidence>
<evidence type="ECO:0000256" key="6">
    <source>
        <dbReference type="ARBA" id="ARBA00022833"/>
    </source>
</evidence>
<feature type="compositionally biased region" description="Basic residues" evidence="11">
    <location>
        <begin position="258"/>
        <end position="275"/>
    </location>
</feature>
<keyword evidence="3" id="KW-0479">Metal-binding</keyword>
<dbReference type="SMART" id="SM00355">
    <property type="entry name" value="ZnF_C2H2"/>
    <property type="match status" value="19"/>
</dbReference>
<evidence type="ECO:0000256" key="11">
    <source>
        <dbReference type="SAM" id="MobiDB-lite"/>
    </source>
</evidence>
<reference evidence="12" key="1">
    <citation type="submission" date="2022-03" db="EMBL/GenBank/DDBJ databases">
        <authorList>
            <person name="Martin C."/>
        </authorList>
    </citation>
    <scope>NUCLEOTIDE SEQUENCE</scope>
</reference>
<dbReference type="InterPro" id="IPR036236">
    <property type="entry name" value="Znf_C2H2_sf"/>
</dbReference>
<dbReference type="EMBL" id="CAIIXF020000003">
    <property type="protein sequence ID" value="CAH1779248.1"/>
    <property type="molecule type" value="Genomic_DNA"/>
</dbReference>
<keyword evidence="7" id="KW-0805">Transcription regulation</keyword>
<evidence type="ECO:0000256" key="3">
    <source>
        <dbReference type="ARBA" id="ARBA00022723"/>
    </source>
</evidence>
<dbReference type="OrthoDB" id="7788172at2759"/>
<organism evidence="12 13">
    <name type="scientific">Owenia fusiformis</name>
    <name type="common">Polychaete worm</name>
    <dbReference type="NCBI Taxonomy" id="6347"/>
    <lineage>
        <taxon>Eukaryota</taxon>
        <taxon>Metazoa</taxon>
        <taxon>Spiralia</taxon>
        <taxon>Lophotrochozoa</taxon>
        <taxon>Annelida</taxon>
        <taxon>Polychaeta</taxon>
        <taxon>Sedentaria</taxon>
        <taxon>Canalipalpata</taxon>
        <taxon>Sabellida</taxon>
        <taxon>Oweniida</taxon>
        <taxon>Oweniidae</taxon>
        <taxon>Owenia</taxon>
    </lineage>
</organism>
<keyword evidence="6" id="KW-0862">Zinc</keyword>
<dbReference type="PANTHER" id="PTHR24379:SF121">
    <property type="entry name" value="C2H2-TYPE DOMAIN-CONTAINING PROTEIN"/>
    <property type="match status" value="1"/>
</dbReference>
<feature type="region of interest" description="Disordered" evidence="11">
    <location>
        <begin position="223"/>
        <end position="353"/>
    </location>
</feature>
<keyword evidence="5" id="KW-0863">Zinc-finger</keyword>
<accession>A0A8J1TU44</accession>
<dbReference type="Pfam" id="PF00096">
    <property type="entry name" value="zf-C2H2"/>
    <property type="match status" value="4"/>
</dbReference>
<dbReference type="InterPro" id="IPR013087">
    <property type="entry name" value="Znf_C2H2_type"/>
</dbReference>
<protein>
    <submittedName>
        <fullName evidence="12">Uncharacterized protein</fullName>
    </submittedName>
</protein>
<dbReference type="FunFam" id="3.30.160.60:FF:001370">
    <property type="entry name" value="Zinc finger protein"/>
    <property type="match status" value="1"/>
</dbReference>
<dbReference type="PROSITE" id="PS50157">
    <property type="entry name" value="ZINC_FINGER_C2H2_2"/>
    <property type="match status" value="10"/>
</dbReference>
<dbReference type="AlphaFoldDB" id="A0A8J1TU44"/>
<dbReference type="GO" id="GO:0003690">
    <property type="term" value="F:double-stranded DNA binding"/>
    <property type="evidence" value="ECO:0007669"/>
    <property type="project" value="UniProtKB-ARBA"/>
</dbReference>
<keyword evidence="8" id="KW-0238">DNA-binding</keyword>
<gene>
    <name evidence="12" type="ORF">OFUS_LOCUS6076</name>
</gene>
<name>A0A8J1TU44_OWEFU</name>
<dbReference type="SUPFAM" id="SSF57667">
    <property type="entry name" value="beta-beta-alpha zinc fingers"/>
    <property type="match status" value="6"/>
</dbReference>
<dbReference type="Proteomes" id="UP000749559">
    <property type="component" value="Unassembled WGS sequence"/>
</dbReference>
<dbReference type="PROSITE" id="PS00028">
    <property type="entry name" value="ZINC_FINGER_C2H2_1"/>
    <property type="match status" value="8"/>
</dbReference>
<dbReference type="Gene3D" id="3.30.160.60">
    <property type="entry name" value="Classic Zinc Finger"/>
    <property type="match status" value="7"/>
</dbReference>
<keyword evidence="9" id="KW-0804">Transcription</keyword>
<dbReference type="FunFam" id="3.30.160.60:FF:000446">
    <property type="entry name" value="Zinc finger protein"/>
    <property type="match status" value="1"/>
</dbReference>
<evidence type="ECO:0000256" key="8">
    <source>
        <dbReference type="ARBA" id="ARBA00023125"/>
    </source>
</evidence>
<evidence type="ECO:0000313" key="13">
    <source>
        <dbReference type="Proteomes" id="UP000749559"/>
    </source>
</evidence>
<evidence type="ECO:0000256" key="4">
    <source>
        <dbReference type="ARBA" id="ARBA00022737"/>
    </source>
</evidence>